<evidence type="ECO:0000256" key="4">
    <source>
        <dbReference type="ARBA" id="ARBA00022729"/>
    </source>
</evidence>
<name>A0A6A5C5Z6_NAEFO</name>
<reference evidence="13 14" key="1">
    <citation type="journal article" date="2019" name="Sci. Rep.">
        <title>Nanopore sequencing improves the draft genome of the human pathogenic amoeba Naegleria fowleri.</title>
        <authorList>
            <person name="Liechti N."/>
            <person name="Schurch N."/>
            <person name="Bruggmann R."/>
            <person name="Wittwer M."/>
        </authorList>
    </citation>
    <scope>NUCLEOTIDE SEQUENCE [LARGE SCALE GENOMIC DNA]</scope>
    <source>
        <strain evidence="13 14">ATCC 30894</strain>
    </source>
</reference>
<gene>
    <name evidence="13" type="ORF">FDP41_013222</name>
</gene>
<dbReference type="VEuPathDB" id="AmoebaDB:NfTy_036280"/>
<evidence type="ECO:0000256" key="11">
    <source>
        <dbReference type="SAM" id="SignalP"/>
    </source>
</evidence>
<dbReference type="Pfam" id="PF04389">
    <property type="entry name" value="Peptidase_M28"/>
    <property type="match status" value="1"/>
</dbReference>
<dbReference type="OMA" id="WSTSRHC"/>
<keyword evidence="4 11" id="KW-0732">Signal</keyword>
<feature type="transmembrane region" description="Helical" evidence="10">
    <location>
        <begin position="500"/>
        <end position="521"/>
    </location>
</feature>
<dbReference type="Proteomes" id="UP000444721">
    <property type="component" value="Unassembled WGS sequence"/>
</dbReference>
<dbReference type="InterPro" id="IPR016574">
    <property type="entry name" value="Nicalin"/>
</dbReference>
<evidence type="ECO:0000256" key="3">
    <source>
        <dbReference type="ARBA" id="ARBA00022692"/>
    </source>
</evidence>
<comment type="similarity">
    <text evidence="2">Belongs to the nicastrin family.</text>
</comment>
<evidence type="ECO:0000256" key="1">
    <source>
        <dbReference type="ARBA" id="ARBA00004389"/>
    </source>
</evidence>
<evidence type="ECO:0000256" key="10">
    <source>
        <dbReference type="SAM" id="Phobius"/>
    </source>
</evidence>
<dbReference type="GeneID" id="68120437"/>
<dbReference type="InterPro" id="IPR007484">
    <property type="entry name" value="Peptidase_M28"/>
</dbReference>
<protein>
    <recommendedName>
        <fullName evidence="9">BOS complex subunit NCLN</fullName>
    </recommendedName>
</protein>
<dbReference type="AlphaFoldDB" id="A0A6A5C5Z6"/>
<feature type="chain" id="PRO_5025529595" description="BOS complex subunit NCLN" evidence="11">
    <location>
        <begin position="26"/>
        <end position="543"/>
    </location>
</feature>
<evidence type="ECO:0000259" key="12">
    <source>
        <dbReference type="Pfam" id="PF04389"/>
    </source>
</evidence>
<proteinExistence type="inferred from homology"/>
<evidence type="ECO:0000313" key="14">
    <source>
        <dbReference type="Proteomes" id="UP000444721"/>
    </source>
</evidence>
<evidence type="ECO:0000256" key="6">
    <source>
        <dbReference type="ARBA" id="ARBA00022989"/>
    </source>
</evidence>
<comment type="subcellular location">
    <subcellularLocation>
        <location evidence="1">Endoplasmic reticulum membrane</location>
        <topology evidence="1">Single-pass membrane protein</topology>
    </subcellularLocation>
</comment>
<accession>A0A6A5C5Z6</accession>
<keyword evidence="6 10" id="KW-1133">Transmembrane helix</keyword>
<evidence type="ECO:0000256" key="5">
    <source>
        <dbReference type="ARBA" id="ARBA00022824"/>
    </source>
</evidence>
<dbReference type="PANTHER" id="PTHR31826">
    <property type="entry name" value="NICALIN"/>
    <property type="match status" value="1"/>
</dbReference>
<dbReference type="GO" id="GO:0009966">
    <property type="term" value="P:regulation of signal transduction"/>
    <property type="evidence" value="ECO:0007669"/>
    <property type="project" value="InterPro"/>
</dbReference>
<feature type="domain" description="Peptidase M28" evidence="12">
    <location>
        <begin position="190"/>
        <end position="369"/>
    </location>
</feature>
<dbReference type="Gene3D" id="3.40.630.10">
    <property type="entry name" value="Zn peptidases"/>
    <property type="match status" value="1"/>
</dbReference>
<evidence type="ECO:0000256" key="8">
    <source>
        <dbReference type="ARBA" id="ARBA00023180"/>
    </source>
</evidence>
<dbReference type="EMBL" id="VFQX01000017">
    <property type="protein sequence ID" value="KAF0980739.1"/>
    <property type="molecule type" value="Genomic_DNA"/>
</dbReference>
<keyword evidence="5" id="KW-0256">Endoplasmic reticulum</keyword>
<keyword evidence="14" id="KW-1185">Reference proteome</keyword>
<sequence length="543" mass="61236">MKKKSICFFVLILWLLVAIITSTLAATQTKSQDTFIDAFRLIQYDKGSQPFGCRVTGLNSPITTQRLGGSSALSAARNVIMMKIEELLSSNKTSVQSILNREDVSGLLIVLPPKDDEISPNSIDQSRNIEKQFLVSTFDKPIYFIFQNEKTSEMLSYFENLSEFSLLSESYQAVVSEGEAKPIDQIPVVNIFSTLQGKQTEKSQTIGIVAHYDSVSSIPGLATTFNADGSGMIGLLEVSRLFQKLYSIPSTKASHNLLFILTGGSRLGFAGTKHWIKQTGPRLVNQLDFVLCLDSLTSRVNSRDDESFKLFMHISEKTNDKNVINLYKHFVSTAKQLQIGLQFIEKKIDRELVWEHEVFAKKGIVSATISAQSVPSSSMLTRTNSLDISKVDIDQLRKSIKLVSEALARHLYDIDHNIRFFEDENDKFIRAFIKNVENTSRFTPTLSKESDLVKTLKLTLQQFTSNDQTVQTQDFLLSNSAYKFYTNIKVKLSLLKVTPITFDLILISSVIIYLLFLHIVLVGPKQVLFNIASLFEKQERKRK</sequence>
<dbReference type="OrthoDB" id="5913609at2759"/>
<keyword evidence="8" id="KW-0325">Glycoprotein</keyword>
<dbReference type="VEuPathDB" id="AmoebaDB:FDP41_013222"/>
<dbReference type="VEuPathDB" id="AmoebaDB:NF0028030"/>
<keyword evidence="7 10" id="KW-0472">Membrane</keyword>
<keyword evidence="3 10" id="KW-0812">Transmembrane</keyword>
<dbReference type="SUPFAM" id="SSF53187">
    <property type="entry name" value="Zn-dependent exopeptidases"/>
    <property type="match status" value="1"/>
</dbReference>
<evidence type="ECO:0000256" key="7">
    <source>
        <dbReference type="ARBA" id="ARBA00023136"/>
    </source>
</evidence>
<evidence type="ECO:0000256" key="2">
    <source>
        <dbReference type="ARBA" id="ARBA00007717"/>
    </source>
</evidence>
<evidence type="ECO:0000256" key="9">
    <source>
        <dbReference type="ARBA" id="ARBA00034873"/>
    </source>
</evidence>
<feature type="signal peptide" evidence="11">
    <location>
        <begin position="1"/>
        <end position="25"/>
    </location>
</feature>
<dbReference type="GO" id="GO:0005789">
    <property type="term" value="C:endoplasmic reticulum membrane"/>
    <property type="evidence" value="ECO:0007669"/>
    <property type="project" value="UniProtKB-SubCell"/>
</dbReference>
<comment type="caution">
    <text evidence="13">The sequence shown here is derived from an EMBL/GenBank/DDBJ whole genome shotgun (WGS) entry which is preliminary data.</text>
</comment>
<organism evidence="13 14">
    <name type="scientific">Naegleria fowleri</name>
    <name type="common">Brain eating amoeba</name>
    <dbReference type="NCBI Taxonomy" id="5763"/>
    <lineage>
        <taxon>Eukaryota</taxon>
        <taxon>Discoba</taxon>
        <taxon>Heterolobosea</taxon>
        <taxon>Tetramitia</taxon>
        <taxon>Eutetramitia</taxon>
        <taxon>Vahlkampfiidae</taxon>
        <taxon>Naegleria</taxon>
    </lineage>
</organism>
<dbReference type="RefSeq" id="XP_044565452.1">
    <property type="nucleotide sequence ID" value="XM_044703829.1"/>
</dbReference>
<evidence type="ECO:0000313" key="13">
    <source>
        <dbReference type="EMBL" id="KAF0980739.1"/>
    </source>
</evidence>